<proteinExistence type="predicted"/>
<feature type="compositionally biased region" description="Low complexity" evidence="1">
    <location>
        <begin position="29"/>
        <end position="38"/>
    </location>
</feature>
<evidence type="ECO:0000256" key="1">
    <source>
        <dbReference type="SAM" id="MobiDB-lite"/>
    </source>
</evidence>
<protein>
    <submittedName>
        <fullName evidence="2">Uncharacterized protein</fullName>
    </submittedName>
</protein>
<feature type="compositionally biased region" description="Gly residues" evidence="1">
    <location>
        <begin position="39"/>
        <end position="48"/>
    </location>
</feature>
<sequence length="95" mass="10070">MGQELALSLSHCWVALICGRRRRSEGEQAGVARGEAAAAGGGAGGGGRRGSRLRRRVSRASFGARRRRAAHRQGPRCILLCIPSLHGALIVEDVK</sequence>
<keyword evidence="3" id="KW-1185">Reference proteome</keyword>
<dbReference type="EMBL" id="SPHZ02000005">
    <property type="protein sequence ID" value="KAF0920866.1"/>
    <property type="molecule type" value="Genomic_DNA"/>
</dbReference>
<dbReference type="Proteomes" id="UP000479710">
    <property type="component" value="Unassembled WGS sequence"/>
</dbReference>
<gene>
    <name evidence="2" type="ORF">E2562_037526</name>
</gene>
<name>A0A6G1E8G9_9ORYZ</name>
<feature type="region of interest" description="Disordered" evidence="1">
    <location>
        <begin position="29"/>
        <end position="70"/>
    </location>
</feature>
<evidence type="ECO:0000313" key="2">
    <source>
        <dbReference type="EMBL" id="KAF0920866.1"/>
    </source>
</evidence>
<accession>A0A6G1E8G9</accession>
<dbReference type="AlphaFoldDB" id="A0A6G1E8G9"/>
<organism evidence="2 3">
    <name type="scientific">Oryza meyeriana var. granulata</name>
    <dbReference type="NCBI Taxonomy" id="110450"/>
    <lineage>
        <taxon>Eukaryota</taxon>
        <taxon>Viridiplantae</taxon>
        <taxon>Streptophyta</taxon>
        <taxon>Embryophyta</taxon>
        <taxon>Tracheophyta</taxon>
        <taxon>Spermatophyta</taxon>
        <taxon>Magnoliopsida</taxon>
        <taxon>Liliopsida</taxon>
        <taxon>Poales</taxon>
        <taxon>Poaceae</taxon>
        <taxon>BOP clade</taxon>
        <taxon>Oryzoideae</taxon>
        <taxon>Oryzeae</taxon>
        <taxon>Oryzinae</taxon>
        <taxon>Oryza</taxon>
        <taxon>Oryza meyeriana</taxon>
    </lineage>
</organism>
<reference evidence="2 3" key="1">
    <citation type="submission" date="2019-11" db="EMBL/GenBank/DDBJ databases">
        <title>Whole genome sequence of Oryza granulata.</title>
        <authorList>
            <person name="Li W."/>
        </authorList>
    </citation>
    <scope>NUCLEOTIDE SEQUENCE [LARGE SCALE GENOMIC DNA]</scope>
    <source>
        <strain evidence="3">cv. Menghai</strain>
        <tissue evidence="2">Leaf</tissue>
    </source>
</reference>
<comment type="caution">
    <text evidence="2">The sequence shown here is derived from an EMBL/GenBank/DDBJ whole genome shotgun (WGS) entry which is preliminary data.</text>
</comment>
<evidence type="ECO:0000313" key="3">
    <source>
        <dbReference type="Proteomes" id="UP000479710"/>
    </source>
</evidence>
<feature type="compositionally biased region" description="Basic residues" evidence="1">
    <location>
        <begin position="49"/>
        <end position="70"/>
    </location>
</feature>